<evidence type="ECO:0000256" key="4">
    <source>
        <dbReference type="ARBA" id="ARBA00022989"/>
    </source>
</evidence>
<feature type="transmembrane region" description="Helical" evidence="7">
    <location>
        <begin position="372"/>
        <end position="393"/>
    </location>
</feature>
<evidence type="ECO:0000256" key="6">
    <source>
        <dbReference type="SAM" id="MobiDB-lite"/>
    </source>
</evidence>
<feature type="compositionally biased region" description="Basic residues" evidence="6">
    <location>
        <begin position="399"/>
        <end position="413"/>
    </location>
</feature>
<feature type="transmembrane region" description="Helical" evidence="7">
    <location>
        <begin position="256"/>
        <end position="277"/>
    </location>
</feature>
<evidence type="ECO:0000256" key="3">
    <source>
        <dbReference type="ARBA" id="ARBA00022692"/>
    </source>
</evidence>
<dbReference type="InterPro" id="IPR036259">
    <property type="entry name" value="MFS_trans_sf"/>
</dbReference>
<protein>
    <recommendedName>
        <fullName evidence="10">MFS transporter</fullName>
    </recommendedName>
</protein>
<reference evidence="8" key="2">
    <citation type="submission" date="2020-09" db="EMBL/GenBank/DDBJ databases">
        <authorList>
            <person name="Sun Q."/>
            <person name="Ohkuma M."/>
        </authorList>
    </citation>
    <scope>NUCLEOTIDE SEQUENCE</scope>
    <source>
        <strain evidence="8">JCM 4335</strain>
    </source>
</reference>
<keyword evidence="9" id="KW-1185">Reference proteome</keyword>
<dbReference type="GO" id="GO:0005886">
    <property type="term" value="C:plasma membrane"/>
    <property type="evidence" value="ECO:0007669"/>
    <property type="project" value="UniProtKB-SubCell"/>
</dbReference>
<comment type="caution">
    <text evidence="8">The sequence shown here is derived from an EMBL/GenBank/DDBJ whole genome shotgun (WGS) entry which is preliminary data.</text>
</comment>
<evidence type="ECO:0008006" key="10">
    <source>
        <dbReference type="Google" id="ProtNLM"/>
    </source>
</evidence>
<keyword evidence="5 7" id="KW-0472">Membrane</keyword>
<name>A0A918B3Q9_9ACTN</name>
<dbReference type="GO" id="GO:0022857">
    <property type="term" value="F:transmembrane transporter activity"/>
    <property type="evidence" value="ECO:0007669"/>
    <property type="project" value="InterPro"/>
</dbReference>
<dbReference type="Pfam" id="PF07690">
    <property type="entry name" value="MFS_1"/>
    <property type="match status" value="1"/>
</dbReference>
<organism evidence="8 9">
    <name type="scientific">Streptomyces roseolilacinus</name>
    <dbReference type="NCBI Taxonomy" id="66904"/>
    <lineage>
        <taxon>Bacteria</taxon>
        <taxon>Bacillati</taxon>
        <taxon>Actinomycetota</taxon>
        <taxon>Actinomycetes</taxon>
        <taxon>Kitasatosporales</taxon>
        <taxon>Streptomycetaceae</taxon>
        <taxon>Streptomyces</taxon>
    </lineage>
</organism>
<dbReference type="Gene3D" id="1.20.1250.20">
    <property type="entry name" value="MFS general substrate transporter like domains"/>
    <property type="match status" value="1"/>
</dbReference>
<keyword evidence="2" id="KW-1003">Cell membrane</keyword>
<evidence type="ECO:0000256" key="2">
    <source>
        <dbReference type="ARBA" id="ARBA00022475"/>
    </source>
</evidence>
<evidence type="ECO:0000256" key="5">
    <source>
        <dbReference type="ARBA" id="ARBA00023136"/>
    </source>
</evidence>
<evidence type="ECO:0000313" key="8">
    <source>
        <dbReference type="EMBL" id="GGQ23737.1"/>
    </source>
</evidence>
<keyword evidence="3 7" id="KW-0812">Transmembrane</keyword>
<feature type="compositionally biased region" description="Basic and acidic residues" evidence="6">
    <location>
        <begin position="436"/>
        <end position="449"/>
    </location>
</feature>
<feature type="region of interest" description="Disordered" evidence="6">
    <location>
        <begin position="397"/>
        <end position="449"/>
    </location>
</feature>
<gene>
    <name evidence="8" type="ORF">GCM10010249_48170</name>
</gene>
<dbReference type="EMBL" id="BMSV01000010">
    <property type="protein sequence ID" value="GGQ23737.1"/>
    <property type="molecule type" value="Genomic_DNA"/>
</dbReference>
<feature type="transmembrane region" description="Helical" evidence="7">
    <location>
        <begin position="39"/>
        <end position="64"/>
    </location>
</feature>
<dbReference type="InterPro" id="IPR011701">
    <property type="entry name" value="MFS"/>
</dbReference>
<dbReference type="PANTHER" id="PTHR23513:SF11">
    <property type="entry name" value="STAPHYLOFERRIN A TRANSPORTER"/>
    <property type="match status" value="1"/>
</dbReference>
<evidence type="ECO:0000313" key="9">
    <source>
        <dbReference type="Proteomes" id="UP000654123"/>
    </source>
</evidence>
<comment type="subcellular location">
    <subcellularLocation>
        <location evidence="1">Cell membrane</location>
        <topology evidence="1">Multi-pass membrane protein</topology>
    </subcellularLocation>
</comment>
<evidence type="ECO:0000256" key="7">
    <source>
        <dbReference type="SAM" id="Phobius"/>
    </source>
</evidence>
<sequence length="449" mass="43723">MVFRYARTVRRVRDRHALAWYTTGAALARTGDEAAGPALLLAGLAATGSSATASALLAASTATAAIGGPVLGALLDRSARPGRLLAGALAGHAASLLAVLVCLGRTPAAVPLLVAAASGLLAPALSGGWTAQLPRVTGPGSLPRATALDAMTFHAAALAGPALTAAAATLYGAGAAVLTAAALLAAALPAVRALPRGPAAPPRSGHLAAELAAGFRALARTPALARVTGASVLSCAGQGALVACTPLLGERHLGGAGYGALLLAVLAAAALAANAVLARLRRPPAPHALFRAATLLQGVALLPAATAGHPAPLVAAVALAGLGEGPQLTALFAIRHREAPPRLRGQVFTTGASLKISGFALGAAAAGPLAGVSLPGALLAAAAVQLLAAAVTAPAGRCRTARRTAPRRPRARGGRTPGTPGPAGTPAHHRPAPPRAPDRSSCRDADGAP</sequence>
<dbReference type="PANTHER" id="PTHR23513">
    <property type="entry name" value="INTEGRAL MEMBRANE EFFLUX PROTEIN-RELATED"/>
    <property type="match status" value="1"/>
</dbReference>
<accession>A0A918B3Q9</accession>
<reference evidence="8" key="1">
    <citation type="journal article" date="2014" name="Int. J. Syst. Evol. Microbiol.">
        <title>Complete genome sequence of Corynebacterium casei LMG S-19264T (=DSM 44701T), isolated from a smear-ripened cheese.</title>
        <authorList>
            <consortium name="US DOE Joint Genome Institute (JGI-PGF)"/>
            <person name="Walter F."/>
            <person name="Albersmeier A."/>
            <person name="Kalinowski J."/>
            <person name="Ruckert C."/>
        </authorList>
    </citation>
    <scope>NUCLEOTIDE SEQUENCE</scope>
    <source>
        <strain evidence="8">JCM 4335</strain>
    </source>
</reference>
<keyword evidence="4 7" id="KW-1133">Transmembrane helix</keyword>
<dbReference type="SUPFAM" id="SSF103473">
    <property type="entry name" value="MFS general substrate transporter"/>
    <property type="match status" value="1"/>
</dbReference>
<feature type="transmembrane region" description="Helical" evidence="7">
    <location>
        <begin position="110"/>
        <end position="131"/>
    </location>
</feature>
<dbReference type="AlphaFoldDB" id="A0A918B3Q9"/>
<evidence type="ECO:0000256" key="1">
    <source>
        <dbReference type="ARBA" id="ARBA00004651"/>
    </source>
</evidence>
<dbReference type="Proteomes" id="UP000654123">
    <property type="component" value="Unassembled WGS sequence"/>
</dbReference>
<feature type="transmembrane region" description="Helical" evidence="7">
    <location>
        <begin position="84"/>
        <end position="103"/>
    </location>
</feature>
<proteinExistence type="predicted"/>